<reference evidence="1 2" key="1">
    <citation type="submission" date="2020-07" db="EMBL/GenBank/DDBJ databases">
        <authorList>
            <person name="Criscuolo A."/>
        </authorList>
    </citation>
    <scope>NUCLEOTIDE SEQUENCE [LARGE SCALE GENOMIC DNA]</scope>
    <source>
        <strain evidence="2">CIP 111030</strain>
    </source>
</reference>
<evidence type="ECO:0000313" key="2">
    <source>
        <dbReference type="Proteomes" id="UP000521032"/>
    </source>
</evidence>
<dbReference type="EMBL" id="CAJEWE010000011">
    <property type="protein sequence ID" value="CAD2079387.1"/>
    <property type="molecule type" value="Genomic_DNA"/>
</dbReference>
<name>A0A6V7RMJ8_9BACL</name>
<gene>
    <name evidence="1" type="ORF">JEOSCH030_01623</name>
</gene>
<protein>
    <submittedName>
        <fullName evidence="1">Uncharacterized protein</fullName>
    </submittedName>
</protein>
<comment type="caution">
    <text evidence="1">The sequence shown here is derived from an EMBL/GenBank/DDBJ whole genome shotgun (WGS) entry which is preliminary data.</text>
</comment>
<keyword evidence="2" id="KW-1185">Reference proteome</keyword>
<dbReference type="RefSeq" id="WP_186088431.1">
    <property type="nucleotide sequence ID" value="NZ_BMDB01000004.1"/>
</dbReference>
<sequence length="81" mass="9922">MKLDYDLISKYERYNLTADEETEMIIVNVYDVKTNTLKRKVELTKLKLMQLIKRYEKTDPDKITWYDRTLLEWGDSDKKKR</sequence>
<organism evidence="1 2">
    <name type="scientific">Phocicoccus schoeneichii</name>
    <dbReference type="NCBI Taxonomy" id="1812261"/>
    <lineage>
        <taxon>Bacteria</taxon>
        <taxon>Bacillati</taxon>
        <taxon>Bacillota</taxon>
        <taxon>Bacilli</taxon>
        <taxon>Bacillales</taxon>
        <taxon>Salinicoccaceae</taxon>
        <taxon>Phocicoccus</taxon>
    </lineage>
</organism>
<evidence type="ECO:0000313" key="1">
    <source>
        <dbReference type="EMBL" id="CAD2079387.1"/>
    </source>
</evidence>
<accession>A0A6V7RMJ8</accession>
<proteinExistence type="predicted"/>
<dbReference type="AlphaFoldDB" id="A0A6V7RMJ8"/>
<dbReference type="Proteomes" id="UP000521032">
    <property type="component" value="Unassembled WGS sequence"/>
</dbReference>